<keyword evidence="25" id="KW-1185">Reference proteome</keyword>
<dbReference type="PANTHER" id="PTHR47989">
    <property type="entry name" value="OS01G0750732 PROTEIN"/>
    <property type="match status" value="1"/>
</dbReference>
<reference evidence="24" key="1">
    <citation type="submission" date="2023-05" db="EMBL/GenBank/DDBJ databases">
        <title>Nepenthes gracilis genome sequencing.</title>
        <authorList>
            <person name="Fukushima K."/>
        </authorList>
    </citation>
    <scope>NUCLEOTIDE SEQUENCE</scope>
    <source>
        <strain evidence="24">SING2019-196</strain>
    </source>
</reference>
<evidence type="ECO:0000256" key="18">
    <source>
        <dbReference type="ARBA" id="ARBA00048679"/>
    </source>
</evidence>
<keyword evidence="13 21" id="KW-1133">Transmembrane helix</keyword>
<keyword evidence="15" id="KW-0675">Receptor</keyword>
<comment type="caution">
    <text evidence="24">The sequence shown here is derived from an EMBL/GenBank/DDBJ whole genome shotgun (WGS) entry which is preliminary data.</text>
</comment>
<keyword evidence="4" id="KW-0597">Phosphoprotein</keyword>
<keyword evidence="12 19" id="KW-0067">ATP-binding</keyword>
<evidence type="ECO:0000256" key="6">
    <source>
        <dbReference type="ARBA" id="ARBA00022679"/>
    </source>
</evidence>
<gene>
    <name evidence="24" type="ORF">Nepgr_022419</name>
</gene>
<keyword evidence="5" id="KW-0433">Leucine-rich repeat</keyword>
<dbReference type="GO" id="GO:0004674">
    <property type="term" value="F:protein serine/threonine kinase activity"/>
    <property type="evidence" value="ECO:0007669"/>
    <property type="project" value="UniProtKB-KW"/>
</dbReference>
<keyword evidence="6" id="KW-0808">Transferase</keyword>
<evidence type="ECO:0000256" key="19">
    <source>
        <dbReference type="PROSITE-ProRule" id="PRU10141"/>
    </source>
</evidence>
<evidence type="ECO:0000256" key="4">
    <source>
        <dbReference type="ARBA" id="ARBA00022553"/>
    </source>
</evidence>
<keyword evidence="7 21" id="KW-0812">Transmembrane</keyword>
<evidence type="ECO:0000259" key="23">
    <source>
        <dbReference type="PROSITE" id="PS50011"/>
    </source>
</evidence>
<sequence>MGSYLVTAARMSICGLIFSLMHVSIVLASGVVVQATICSDERFSFLESPGHGLFYINRHKVDKEFFCHALRLHYANCCHLRNNFGNNICELDLSTVKLAIVPGRKLLVNRVKGGTISPPTVPHESKNDHQFTFTSKIMGIALPGVVIFGCVFMCPCFYSKRKKTEEIALPRDPTSMDSISSFEMSANIEKVPGTPLRHAPPSPRISSSSPTDLYRQRSIHLNYSDIVKATHNFSESLVIGEGGFGTVYKARLRDGQEVAIKRAKKEHFDSAEFDSEVRILSKIDHRNLVKLLAYVDRGNERIIITEYVPNGTLRQHLDGEYESILDFNQRLEIAIDVSHGLTHLHLYSEKQIIHRDIKSSNILLTERLRAKVADFGFARAGPADDDQTHISTKVKGTVGYLDPEYMRTYQLTPKSDVYSFGILLLEILTGRRPVEVKRDIEERVLLRWASYNYSKGNITRLLDPQLEEAIDAKTLEKLFWLAIQCAAPVRADRPEMREVGERLWTIRMEYQRQTRIA</sequence>
<dbReference type="PROSITE" id="PS00108">
    <property type="entry name" value="PROTEIN_KINASE_ST"/>
    <property type="match status" value="1"/>
</dbReference>
<dbReference type="PANTHER" id="PTHR47989:SF71">
    <property type="entry name" value="PROTEIN KINASE DOMAIN-CONTAINING PROTEIN"/>
    <property type="match status" value="1"/>
</dbReference>
<keyword evidence="11" id="KW-0418">Kinase</keyword>
<organism evidence="24 25">
    <name type="scientific">Nepenthes gracilis</name>
    <name type="common">Slender pitcher plant</name>
    <dbReference type="NCBI Taxonomy" id="150966"/>
    <lineage>
        <taxon>Eukaryota</taxon>
        <taxon>Viridiplantae</taxon>
        <taxon>Streptophyta</taxon>
        <taxon>Embryophyta</taxon>
        <taxon>Tracheophyta</taxon>
        <taxon>Spermatophyta</taxon>
        <taxon>Magnoliopsida</taxon>
        <taxon>eudicotyledons</taxon>
        <taxon>Gunneridae</taxon>
        <taxon>Pentapetalae</taxon>
        <taxon>Caryophyllales</taxon>
        <taxon>Nepenthaceae</taxon>
        <taxon>Nepenthes</taxon>
    </lineage>
</organism>
<feature type="signal peptide" evidence="22">
    <location>
        <begin position="1"/>
        <end position="28"/>
    </location>
</feature>
<keyword evidence="16" id="KW-0325">Glycoprotein</keyword>
<evidence type="ECO:0000256" key="2">
    <source>
        <dbReference type="ARBA" id="ARBA00012513"/>
    </source>
</evidence>
<evidence type="ECO:0000256" key="13">
    <source>
        <dbReference type="ARBA" id="ARBA00022989"/>
    </source>
</evidence>
<keyword evidence="9" id="KW-0677">Repeat</keyword>
<evidence type="ECO:0000256" key="11">
    <source>
        <dbReference type="ARBA" id="ARBA00022777"/>
    </source>
</evidence>
<protein>
    <recommendedName>
        <fullName evidence="2">non-specific serine/threonine protein kinase</fullName>
        <ecNumber evidence="2">2.7.11.1</ecNumber>
    </recommendedName>
</protein>
<evidence type="ECO:0000256" key="22">
    <source>
        <dbReference type="SAM" id="SignalP"/>
    </source>
</evidence>
<comment type="catalytic activity">
    <reaction evidence="18">
        <text>L-seryl-[protein] + ATP = O-phospho-L-seryl-[protein] + ADP + H(+)</text>
        <dbReference type="Rhea" id="RHEA:17989"/>
        <dbReference type="Rhea" id="RHEA-COMP:9863"/>
        <dbReference type="Rhea" id="RHEA-COMP:11604"/>
        <dbReference type="ChEBI" id="CHEBI:15378"/>
        <dbReference type="ChEBI" id="CHEBI:29999"/>
        <dbReference type="ChEBI" id="CHEBI:30616"/>
        <dbReference type="ChEBI" id="CHEBI:83421"/>
        <dbReference type="ChEBI" id="CHEBI:456216"/>
        <dbReference type="EC" id="2.7.11.1"/>
    </reaction>
</comment>
<evidence type="ECO:0000256" key="20">
    <source>
        <dbReference type="SAM" id="MobiDB-lite"/>
    </source>
</evidence>
<dbReference type="Proteomes" id="UP001279734">
    <property type="component" value="Unassembled WGS sequence"/>
</dbReference>
<comment type="subcellular location">
    <subcellularLocation>
        <location evidence="1">Membrane</location>
        <topology evidence="1">Single-pass type I membrane protein</topology>
    </subcellularLocation>
</comment>
<feature type="region of interest" description="Disordered" evidence="20">
    <location>
        <begin position="192"/>
        <end position="211"/>
    </location>
</feature>
<keyword evidence="8 22" id="KW-0732">Signal</keyword>
<evidence type="ECO:0000256" key="14">
    <source>
        <dbReference type="ARBA" id="ARBA00023136"/>
    </source>
</evidence>
<dbReference type="Gene3D" id="1.10.510.10">
    <property type="entry name" value="Transferase(Phosphotransferase) domain 1"/>
    <property type="match status" value="1"/>
</dbReference>
<evidence type="ECO:0000256" key="3">
    <source>
        <dbReference type="ARBA" id="ARBA00022527"/>
    </source>
</evidence>
<evidence type="ECO:0000256" key="10">
    <source>
        <dbReference type="ARBA" id="ARBA00022741"/>
    </source>
</evidence>
<feature type="domain" description="Protein kinase" evidence="23">
    <location>
        <begin position="233"/>
        <end position="505"/>
    </location>
</feature>
<name>A0AAD3XWY7_NEPGR</name>
<keyword evidence="10 19" id="KW-0547">Nucleotide-binding</keyword>
<dbReference type="CDD" id="cd14066">
    <property type="entry name" value="STKc_IRAK"/>
    <property type="match status" value="1"/>
</dbReference>
<dbReference type="EMBL" id="BSYO01000022">
    <property type="protein sequence ID" value="GMH20578.1"/>
    <property type="molecule type" value="Genomic_DNA"/>
</dbReference>
<dbReference type="GO" id="GO:0016020">
    <property type="term" value="C:membrane"/>
    <property type="evidence" value="ECO:0007669"/>
    <property type="project" value="UniProtKB-SubCell"/>
</dbReference>
<proteinExistence type="predicted"/>
<feature type="chain" id="PRO_5042015857" description="non-specific serine/threonine protein kinase" evidence="22">
    <location>
        <begin position="29"/>
        <end position="517"/>
    </location>
</feature>
<evidence type="ECO:0000256" key="8">
    <source>
        <dbReference type="ARBA" id="ARBA00022729"/>
    </source>
</evidence>
<dbReference type="InterPro" id="IPR000719">
    <property type="entry name" value="Prot_kinase_dom"/>
</dbReference>
<feature type="transmembrane region" description="Helical" evidence="21">
    <location>
        <begin position="137"/>
        <end position="158"/>
    </location>
</feature>
<evidence type="ECO:0000256" key="5">
    <source>
        <dbReference type="ARBA" id="ARBA00022614"/>
    </source>
</evidence>
<dbReference type="SMART" id="SM00220">
    <property type="entry name" value="S_TKc"/>
    <property type="match status" value="1"/>
</dbReference>
<dbReference type="InterPro" id="IPR008271">
    <property type="entry name" value="Ser/Thr_kinase_AS"/>
</dbReference>
<evidence type="ECO:0000256" key="17">
    <source>
        <dbReference type="ARBA" id="ARBA00047899"/>
    </source>
</evidence>
<keyword evidence="14 21" id="KW-0472">Membrane</keyword>
<dbReference type="FunFam" id="3.30.200.20:FF:000309">
    <property type="entry name" value="Leucine-rich repeat receptor protein kinase MSP1"/>
    <property type="match status" value="1"/>
</dbReference>
<dbReference type="GO" id="GO:0005524">
    <property type="term" value="F:ATP binding"/>
    <property type="evidence" value="ECO:0007669"/>
    <property type="project" value="UniProtKB-UniRule"/>
</dbReference>
<keyword evidence="3" id="KW-0723">Serine/threonine-protein kinase</keyword>
<evidence type="ECO:0000256" key="12">
    <source>
        <dbReference type="ARBA" id="ARBA00022840"/>
    </source>
</evidence>
<evidence type="ECO:0000256" key="7">
    <source>
        <dbReference type="ARBA" id="ARBA00022692"/>
    </source>
</evidence>
<dbReference type="InterPro" id="IPR017441">
    <property type="entry name" value="Protein_kinase_ATP_BS"/>
</dbReference>
<dbReference type="Gene3D" id="3.30.200.20">
    <property type="entry name" value="Phosphorylase Kinase, domain 1"/>
    <property type="match status" value="1"/>
</dbReference>
<dbReference type="FunFam" id="1.10.510.10:FF:000300">
    <property type="entry name" value="Calmodulin-binding receptor-like cytoplasmic kinase 3"/>
    <property type="match status" value="1"/>
</dbReference>
<evidence type="ECO:0000313" key="24">
    <source>
        <dbReference type="EMBL" id="GMH20578.1"/>
    </source>
</evidence>
<comment type="catalytic activity">
    <reaction evidence="17">
        <text>L-threonyl-[protein] + ATP = O-phospho-L-threonyl-[protein] + ADP + H(+)</text>
        <dbReference type="Rhea" id="RHEA:46608"/>
        <dbReference type="Rhea" id="RHEA-COMP:11060"/>
        <dbReference type="Rhea" id="RHEA-COMP:11605"/>
        <dbReference type="ChEBI" id="CHEBI:15378"/>
        <dbReference type="ChEBI" id="CHEBI:30013"/>
        <dbReference type="ChEBI" id="CHEBI:30616"/>
        <dbReference type="ChEBI" id="CHEBI:61977"/>
        <dbReference type="ChEBI" id="CHEBI:456216"/>
        <dbReference type="EC" id="2.7.11.1"/>
    </reaction>
</comment>
<dbReference type="PROSITE" id="PS00107">
    <property type="entry name" value="PROTEIN_KINASE_ATP"/>
    <property type="match status" value="1"/>
</dbReference>
<evidence type="ECO:0000256" key="9">
    <source>
        <dbReference type="ARBA" id="ARBA00022737"/>
    </source>
</evidence>
<dbReference type="Pfam" id="PF07714">
    <property type="entry name" value="PK_Tyr_Ser-Thr"/>
    <property type="match status" value="1"/>
</dbReference>
<dbReference type="EC" id="2.7.11.1" evidence="2"/>
<feature type="binding site" evidence="19">
    <location>
        <position position="265"/>
    </location>
    <ligand>
        <name>ATP</name>
        <dbReference type="ChEBI" id="CHEBI:30616"/>
    </ligand>
</feature>
<evidence type="ECO:0000313" key="25">
    <source>
        <dbReference type="Proteomes" id="UP001279734"/>
    </source>
</evidence>
<accession>A0AAD3XWY7</accession>
<evidence type="ECO:0000256" key="21">
    <source>
        <dbReference type="SAM" id="Phobius"/>
    </source>
</evidence>
<dbReference type="AlphaFoldDB" id="A0AAD3XWY7"/>
<dbReference type="PROSITE" id="PS50011">
    <property type="entry name" value="PROTEIN_KINASE_DOM"/>
    <property type="match status" value="1"/>
</dbReference>
<evidence type="ECO:0000256" key="16">
    <source>
        <dbReference type="ARBA" id="ARBA00023180"/>
    </source>
</evidence>
<evidence type="ECO:0000256" key="15">
    <source>
        <dbReference type="ARBA" id="ARBA00023170"/>
    </source>
</evidence>
<dbReference type="InterPro" id="IPR011009">
    <property type="entry name" value="Kinase-like_dom_sf"/>
</dbReference>
<dbReference type="InterPro" id="IPR001245">
    <property type="entry name" value="Ser-Thr/Tyr_kinase_cat_dom"/>
</dbReference>
<evidence type="ECO:0000256" key="1">
    <source>
        <dbReference type="ARBA" id="ARBA00004479"/>
    </source>
</evidence>
<dbReference type="SUPFAM" id="SSF56112">
    <property type="entry name" value="Protein kinase-like (PK-like)"/>
    <property type="match status" value="1"/>
</dbReference>